<organism evidence="1">
    <name type="scientific">Arundo donax</name>
    <name type="common">Giant reed</name>
    <name type="synonym">Donax arundinaceus</name>
    <dbReference type="NCBI Taxonomy" id="35708"/>
    <lineage>
        <taxon>Eukaryota</taxon>
        <taxon>Viridiplantae</taxon>
        <taxon>Streptophyta</taxon>
        <taxon>Embryophyta</taxon>
        <taxon>Tracheophyta</taxon>
        <taxon>Spermatophyta</taxon>
        <taxon>Magnoliopsida</taxon>
        <taxon>Liliopsida</taxon>
        <taxon>Poales</taxon>
        <taxon>Poaceae</taxon>
        <taxon>PACMAD clade</taxon>
        <taxon>Arundinoideae</taxon>
        <taxon>Arundineae</taxon>
        <taxon>Arundo</taxon>
    </lineage>
</organism>
<reference evidence="1" key="2">
    <citation type="journal article" date="2015" name="Data Brief">
        <title>Shoot transcriptome of the giant reed, Arundo donax.</title>
        <authorList>
            <person name="Barrero R.A."/>
            <person name="Guerrero F.D."/>
            <person name="Moolhuijzen P."/>
            <person name="Goolsby J.A."/>
            <person name="Tidwell J."/>
            <person name="Bellgard S.E."/>
            <person name="Bellgard M.I."/>
        </authorList>
    </citation>
    <scope>NUCLEOTIDE SEQUENCE</scope>
    <source>
        <tissue evidence="1">Shoot tissue taken approximately 20 cm above the soil surface</tissue>
    </source>
</reference>
<dbReference type="PROSITE" id="PS51257">
    <property type="entry name" value="PROKAR_LIPOPROTEIN"/>
    <property type="match status" value="1"/>
</dbReference>
<name>A0A0A9D2I1_ARUDO</name>
<dbReference type="AlphaFoldDB" id="A0A0A9D2I1"/>
<reference evidence="1" key="1">
    <citation type="submission" date="2014-09" db="EMBL/GenBank/DDBJ databases">
        <authorList>
            <person name="Magalhaes I.L.F."/>
            <person name="Oliveira U."/>
            <person name="Santos F.R."/>
            <person name="Vidigal T.H.D.A."/>
            <person name="Brescovit A.D."/>
            <person name="Santos A.J."/>
        </authorList>
    </citation>
    <scope>NUCLEOTIDE SEQUENCE</scope>
    <source>
        <tissue evidence="1">Shoot tissue taken approximately 20 cm above the soil surface</tissue>
    </source>
</reference>
<evidence type="ECO:0000313" key="1">
    <source>
        <dbReference type="EMBL" id="JAD77947.1"/>
    </source>
</evidence>
<sequence>MASGRGTDRTAGRVLAPGMTSCGLAAGCGAGAGDFFSGDGGNGLVSLWFGGVGALLPGSDGGGLRSGARSRYRASRACASVSFISAVSSRDW</sequence>
<dbReference type="EMBL" id="GBRH01219948">
    <property type="protein sequence ID" value="JAD77947.1"/>
    <property type="molecule type" value="Transcribed_RNA"/>
</dbReference>
<accession>A0A0A9D2I1</accession>
<protein>
    <submittedName>
        <fullName evidence="1">Uncharacterized protein</fullName>
    </submittedName>
</protein>
<proteinExistence type="predicted"/>